<dbReference type="GO" id="GO:0000155">
    <property type="term" value="F:phosphorelay sensor kinase activity"/>
    <property type="evidence" value="ECO:0007669"/>
    <property type="project" value="InterPro"/>
</dbReference>
<dbReference type="GO" id="GO:0016020">
    <property type="term" value="C:membrane"/>
    <property type="evidence" value="ECO:0007669"/>
    <property type="project" value="InterPro"/>
</dbReference>
<comment type="caution">
    <text evidence="3">The sequence shown here is derived from an EMBL/GenBank/DDBJ whole genome shotgun (WGS) entry which is preliminary data.</text>
</comment>
<dbReference type="EMBL" id="JASJOU010000001">
    <property type="protein sequence ID" value="MDJ1499386.1"/>
    <property type="molecule type" value="Genomic_DNA"/>
</dbReference>
<feature type="domain" description="Signal transduction histidine kinase internal region" evidence="2">
    <location>
        <begin position="308"/>
        <end position="393"/>
    </location>
</feature>
<keyword evidence="3" id="KW-0418">Kinase</keyword>
<organism evidence="3 4">
    <name type="scientific">Xanthocytophaga agilis</name>
    <dbReference type="NCBI Taxonomy" id="3048010"/>
    <lineage>
        <taxon>Bacteria</taxon>
        <taxon>Pseudomonadati</taxon>
        <taxon>Bacteroidota</taxon>
        <taxon>Cytophagia</taxon>
        <taxon>Cytophagales</taxon>
        <taxon>Rhodocytophagaceae</taxon>
        <taxon>Xanthocytophaga</taxon>
    </lineage>
</organism>
<feature type="transmembrane region" description="Helical" evidence="1">
    <location>
        <begin position="98"/>
        <end position="122"/>
    </location>
</feature>
<keyword evidence="1" id="KW-0472">Membrane</keyword>
<keyword evidence="4" id="KW-1185">Reference proteome</keyword>
<dbReference type="Pfam" id="PF06580">
    <property type="entry name" value="His_kinase"/>
    <property type="match status" value="1"/>
</dbReference>
<gene>
    <name evidence="3" type="ORF">QNI22_01945</name>
</gene>
<sequence>MMPVLFPLGNYYLIGQSYFQQPSLFLIGTLLVFILYWFSIIILTVAVRKVLAYWSEKEQVWIRTSFLFLVVGILTFFLAFFDVWIYSLFHQTGVKFSWKTVCPILILGGVFDFFLCAAFLLFNSNLIWKSNTPTNSASWLALANPALTRLGISPLGWGFHGLAVLVFIPIANHLIIGPRYWTNGLLLALGSAVVTLLYIPIAALLTLSVRLAIYCYPSLHFTVLRIGFMLLLTGIVSSISAIGSVWVLSKIDILDVRFSHDNMYTLILLGLIFDLLFCIAHGYFYALSMWQKQQVEIEKLKKEKLQHQFDTLKGQLNPHFLFNSLNSLSSLISEDTQQAEHFVDDLAKVYRYLLQTGRSSQPDGEHSELVTLQTELNFIASYISLLKTRYGKSLLIEQHIAEAYKNRTLPPLTLQTLIDNAMKHNSMLPGRPLTICITTSDPGHLRVRNNIQRKTMRLETGQSGLANLAAKYQLLCKSEPQIIENDQYFEVIVPLLESNR</sequence>
<feature type="transmembrane region" description="Helical" evidence="1">
    <location>
        <begin position="66"/>
        <end position="86"/>
    </location>
</feature>
<name>A0AAE3QWQ2_9BACT</name>
<evidence type="ECO:0000259" key="2">
    <source>
        <dbReference type="Pfam" id="PF06580"/>
    </source>
</evidence>
<evidence type="ECO:0000256" key="1">
    <source>
        <dbReference type="SAM" id="Phobius"/>
    </source>
</evidence>
<feature type="transmembrane region" description="Helical" evidence="1">
    <location>
        <begin position="263"/>
        <end position="286"/>
    </location>
</feature>
<dbReference type="AlphaFoldDB" id="A0AAE3QWQ2"/>
<reference evidence="3" key="1">
    <citation type="submission" date="2023-05" db="EMBL/GenBank/DDBJ databases">
        <authorList>
            <person name="Zhang X."/>
        </authorList>
    </citation>
    <scope>NUCLEOTIDE SEQUENCE</scope>
    <source>
        <strain evidence="3">BD1B2-1</strain>
    </source>
</reference>
<feature type="transmembrane region" description="Helical" evidence="1">
    <location>
        <begin position="157"/>
        <end position="176"/>
    </location>
</feature>
<keyword evidence="1" id="KW-1133">Transmembrane helix</keyword>
<dbReference type="PANTHER" id="PTHR34220">
    <property type="entry name" value="SENSOR HISTIDINE KINASE YPDA"/>
    <property type="match status" value="1"/>
</dbReference>
<protein>
    <submittedName>
        <fullName evidence="3">Histidine kinase</fullName>
    </submittedName>
</protein>
<proteinExistence type="predicted"/>
<keyword evidence="3" id="KW-0808">Transferase</keyword>
<feature type="transmembrane region" description="Helical" evidence="1">
    <location>
        <begin position="228"/>
        <end position="248"/>
    </location>
</feature>
<dbReference type="RefSeq" id="WP_314508904.1">
    <property type="nucleotide sequence ID" value="NZ_JASJOU010000001.1"/>
</dbReference>
<keyword evidence="1" id="KW-0812">Transmembrane</keyword>
<feature type="transmembrane region" description="Helical" evidence="1">
    <location>
        <begin position="24"/>
        <end position="46"/>
    </location>
</feature>
<evidence type="ECO:0000313" key="4">
    <source>
        <dbReference type="Proteomes" id="UP001232063"/>
    </source>
</evidence>
<evidence type="ECO:0000313" key="3">
    <source>
        <dbReference type="EMBL" id="MDJ1499386.1"/>
    </source>
</evidence>
<dbReference type="Proteomes" id="UP001232063">
    <property type="component" value="Unassembled WGS sequence"/>
</dbReference>
<dbReference type="InterPro" id="IPR010559">
    <property type="entry name" value="Sig_transdc_His_kin_internal"/>
</dbReference>
<feature type="transmembrane region" description="Helical" evidence="1">
    <location>
        <begin position="196"/>
        <end position="216"/>
    </location>
</feature>
<dbReference type="InterPro" id="IPR050640">
    <property type="entry name" value="Bact_2-comp_sensor_kinase"/>
</dbReference>
<accession>A0AAE3QWQ2</accession>
<dbReference type="PANTHER" id="PTHR34220:SF7">
    <property type="entry name" value="SENSOR HISTIDINE KINASE YPDA"/>
    <property type="match status" value="1"/>
</dbReference>